<dbReference type="RefSeq" id="WP_194310480.1">
    <property type="nucleotide sequence ID" value="NZ_JADHEC010000002.1"/>
</dbReference>
<evidence type="ECO:0008006" key="4">
    <source>
        <dbReference type="Google" id="ProtNLM"/>
    </source>
</evidence>
<keyword evidence="3" id="KW-1185">Reference proteome</keyword>
<dbReference type="PROSITE" id="PS51257">
    <property type="entry name" value="PROKAR_LIPOPROTEIN"/>
    <property type="match status" value="1"/>
</dbReference>
<feature type="signal peptide" evidence="1">
    <location>
        <begin position="1"/>
        <end position="21"/>
    </location>
</feature>
<evidence type="ECO:0000256" key="1">
    <source>
        <dbReference type="SAM" id="SignalP"/>
    </source>
</evidence>
<sequence length="345" mass="39399">MKLYLNTFFLNIFFFSSLLFVSSCNNSKARDIKIERNVKKSVIDTSKPGIANLKIDTTDYNKRIAALCNNDTSGKWPVKAPYPLPGAILPYHRIIAFYGNMYSKRMGVLGELPKSEMLKKLQSEVTRWQKVDSTVKTIPALHYIAITAQGSPGKANLHRMRMPFKQIDTIMNWAKSINALVFLDIQVGHSTVKEEAATLEHYLKLPNVHLGIDPEFSLKNGEIPGTKIGTFTADDINDAIDILVKIVRENKLAPKVLIVHRFTQGMVTNYKKIKKVPEVQIVMDMDGFGSKVLKKSTYLSYIYKEPVQFTGFKLFYKNDNKNGWQMYTPQELLKFTPKPIYIQYQ</sequence>
<evidence type="ECO:0000313" key="3">
    <source>
        <dbReference type="Proteomes" id="UP000646211"/>
    </source>
</evidence>
<evidence type="ECO:0000313" key="2">
    <source>
        <dbReference type="EMBL" id="MBF2707210.1"/>
    </source>
</evidence>
<organism evidence="2 3">
    <name type="scientific">Flavobacterium soyangense</name>
    <dbReference type="NCBI Taxonomy" id="2023265"/>
    <lineage>
        <taxon>Bacteria</taxon>
        <taxon>Pseudomonadati</taxon>
        <taxon>Bacteroidota</taxon>
        <taxon>Flavobacteriia</taxon>
        <taxon>Flavobacteriales</taxon>
        <taxon>Flavobacteriaceae</taxon>
        <taxon>Flavobacterium</taxon>
    </lineage>
</organism>
<name>A0A930U832_9FLAO</name>
<proteinExistence type="predicted"/>
<reference evidence="2" key="1">
    <citation type="submission" date="2020-11" db="EMBL/GenBank/DDBJ databases">
        <title>Genome of Flavobacterium soyangense.</title>
        <authorList>
            <person name="Liu Q."/>
            <person name="Xin Y.-H."/>
        </authorList>
    </citation>
    <scope>NUCLEOTIDE SEQUENCE</scope>
    <source>
        <strain evidence="2">CGMCC 1.13493</strain>
    </source>
</reference>
<dbReference type="Proteomes" id="UP000646211">
    <property type="component" value="Unassembled WGS sequence"/>
</dbReference>
<protein>
    <recommendedName>
        <fullName evidence="4">Lipoprotein</fullName>
    </recommendedName>
</protein>
<dbReference type="EMBL" id="JADHEC010000002">
    <property type="protein sequence ID" value="MBF2707210.1"/>
    <property type="molecule type" value="Genomic_DNA"/>
</dbReference>
<feature type="chain" id="PRO_5037657081" description="Lipoprotein" evidence="1">
    <location>
        <begin position="22"/>
        <end position="345"/>
    </location>
</feature>
<gene>
    <name evidence="2" type="ORF">IR213_01180</name>
</gene>
<comment type="caution">
    <text evidence="2">The sequence shown here is derived from an EMBL/GenBank/DDBJ whole genome shotgun (WGS) entry which is preliminary data.</text>
</comment>
<dbReference type="AlphaFoldDB" id="A0A930U832"/>
<accession>A0A930U832</accession>
<keyword evidence="1" id="KW-0732">Signal</keyword>